<protein>
    <recommendedName>
        <fullName evidence="6">DUF4830 domain-containing protein</fullName>
    </recommendedName>
</protein>
<dbReference type="AlphaFoldDB" id="A0A6N7S6B7"/>
<reference evidence="4 5" key="1">
    <citation type="journal article" date="2019" name="Nat. Med.">
        <title>A library of human gut bacterial isolates paired with longitudinal multiomics data enables mechanistic microbiome research.</title>
        <authorList>
            <person name="Poyet M."/>
            <person name="Groussin M."/>
            <person name="Gibbons S.M."/>
            <person name="Avila-Pacheco J."/>
            <person name="Jiang X."/>
            <person name="Kearney S.M."/>
            <person name="Perrotta A.R."/>
            <person name="Berdy B."/>
            <person name="Zhao S."/>
            <person name="Lieberman T.D."/>
            <person name="Swanson P.K."/>
            <person name="Smith M."/>
            <person name="Roesemann S."/>
            <person name="Alexander J.E."/>
            <person name="Rich S.A."/>
            <person name="Livny J."/>
            <person name="Vlamakis H."/>
            <person name="Clish C."/>
            <person name="Bullock K."/>
            <person name="Deik A."/>
            <person name="Scott J."/>
            <person name="Pierce K.A."/>
            <person name="Xavier R.J."/>
            <person name="Alm E.J."/>
        </authorList>
    </citation>
    <scope>NUCLEOTIDE SEQUENCE [LARGE SCALE GENOMIC DNA]</scope>
    <source>
        <strain evidence="2 4">BIOML-A4</strain>
        <strain evidence="3 5">BIOML-A5</strain>
    </source>
</reference>
<feature type="chain" id="PRO_5038863076" description="DUF4830 domain-containing protein" evidence="1">
    <location>
        <begin position="24"/>
        <end position="134"/>
    </location>
</feature>
<dbReference type="Proteomes" id="UP000433575">
    <property type="component" value="Unassembled WGS sequence"/>
</dbReference>
<sequence>MKKINILLAIISILLLTACSSQLTPEEIAANKKRSDVHNASFAALNVALVDDLGYKNLSVDLEEYGDLGQSGMFAYSKGTVKFKDGNKSYAAPFVLNYFYSDEQIITGFCLLKVDGVELINNCDNAMQERGITN</sequence>
<evidence type="ECO:0000256" key="1">
    <source>
        <dbReference type="SAM" id="SignalP"/>
    </source>
</evidence>
<evidence type="ECO:0000313" key="3">
    <source>
        <dbReference type="EMBL" id="MSC33329.1"/>
    </source>
</evidence>
<dbReference type="EMBL" id="WKPI01000014">
    <property type="protein sequence ID" value="MSC33329.1"/>
    <property type="molecule type" value="Genomic_DNA"/>
</dbReference>
<gene>
    <name evidence="3" type="ORF">GKD88_09375</name>
    <name evidence="2" type="ORF">GKE08_07825</name>
</gene>
<dbReference type="EMBL" id="WKPJ01000009">
    <property type="protein sequence ID" value="MSA89232.1"/>
    <property type="molecule type" value="Genomic_DNA"/>
</dbReference>
<keyword evidence="1" id="KW-0732">Signal</keyword>
<evidence type="ECO:0008006" key="6">
    <source>
        <dbReference type="Google" id="ProtNLM"/>
    </source>
</evidence>
<dbReference type="Proteomes" id="UP000480929">
    <property type="component" value="Unassembled WGS sequence"/>
</dbReference>
<evidence type="ECO:0000313" key="2">
    <source>
        <dbReference type="EMBL" id="MSA89232.1"/>
    </source>
</evidence>
<proteinExistence type="predicted"/>
<dbReference type="PROSITE" id="PS51257">
    <property type="entry name" value="PROKAR_LIPOPROTEIN"/>
    <property type="match status" value="1"/>
</dbReference>
<feature type="signal peptide" evidence="1">
    <location>
        <begin position="1"/>
        <end position="23"/>
    </location>
</feature>
<evidence type="ECO:0000313" key="4">
    <source>
        <dbReference type="Proteomes" id="UP000433575"/>
    </source>
</evidence>
<comment type="caution">
    <text evidence="2">The sequence shown here is derived from an EMBL/GenBank/DDBJ whole genome shotgun (WGS) entry which is preliminary data.</text>
</comment>
<name>A0A6N7S6B7_9FIRM</name>
<organism evidence="2 4">
    <name type="scientific">Holdemania massiliensis</name>
    <dbReference type="NCBI Taxonomy" id="1468449"/>
    <lineage>
        <taxon>Bacteria</taxon>
        <taxon>Bacillati</taxon>
        <taxon>Bacillota</taxon>
        <taxon>Erysipelotrichia</taxon>
        <taxon>Erysipelotrichales</taxon>
        <taxon>Erysipelotrichaceae</taxon>
        <taxon>Holdemania</taxon>
    </lineage>
</organism>
<dbReference type="RefSeq" id="WP_154238561.1">
    <property type="nucleotide sequence ID" value="NZ_WKPI01000014.1"/>
</dbReference>
<accession>A0A6N7S6B7</accession>
<evidence type="ECO:0000313" key="5">
    <source>
        <dbReference type="Proteomes" id="UP000480929"/>
    </source>
</evidence>
<keyword evidence="5" id="KW-1185">Reference proteome</keyword>